<protein>
    <submittedName>
        <fullName evidence="5">AraC family transcriptional regulator</fullName>
    </submittedName>
</protein>
<evidence type="ECO:0000256" key="3">
    <source>
        <dbReference type="ARBA" id="ARBA00023163"/>
    </source>
</evidence>
<comment type="caution">
    <text evidence="5">The sequence shown here is derived from an EMBL/GenBank/DDBJ whole genome shotgun (WGS) entry which is preliminary data.</text>
</comment>
<gene>
    <name evidence="5" type="ORF">JEU22_08175</name>
</gene>
<dbReference type="Pfam" id="PF12625">
    <property type="entry name" value="Arabinose_bd"/>
    <property type="match status" value="1"/>
</dbReference>
<feature type="domain" description="HTH araC/xylS-type" evidence="4">
    <location>
        <begin position="235"/>
        <end position="333"/>
    </location>
</feature>
<evidence type="ECO:0000313" key="5">
    <source>
        <dbReference type="EMBL" id="MBI6883885.1"/>
    </source>
</evidence>
<evidence type="ECO:0000256" key="2">
    <source>
        <dbReference type="ARBA" id="ARBA00023125"/>
    </source>
</evidence>
<dbReference type="RefSeq" id="WP_198747094.1">
    <property type="nucleotide sequence ID" value="NZ_JAEHTE010000005.1"/>
</dbReference>
<dbReference type="PRINTS" id="PR00032">
    <property type="entry name" value="HTHARAC"/>
</dbReference>
<evidence type="ECO:0000313" key="6">
    <source>
        <dbReference type="Proteomes" id="UP000637061"/>
    </source>
</evidence>
<keyword evidence="1" id="KW-0805">Transcription regulation</keyword>
<dbReference type="InterPro" id="IPR018060">
    <property type="entry name" value="HTH_AraC"/>
</dbReference>
<evidence type="ECO:0000256" key="1">
    <source>
        <dbReference type="ARBA" id="ARBA00023015"/>
    </source>
</evidence>
<reference evidence="5" key="1">
    <citation type="submission" date="2020-12" db="EMBL/GenBank/DDBJ databases">
        <title>Enhanced detection system for hospital associated transmission using whole genome sequencing surveillance.</title>
        <authorList>
            <person name="Harrison L.H."/>
            <person name="Van Tyne D."/>
            <person name="Marsh J.W."/>
            <person name="Griffith M.P."/>
            <person name="Snyder D.J."/>
            <person name="Cooper V.S."/>
            <person name="Mustapha M."/>
        </authorList>
    </citation>
    <scope>NUCLEOTIDE SEQUENCE</scope>
    <source>
        <strain evidence="5">PSB00042</strain>
    </source>
</reference>
<dbReference type="SUPFAM" id="SSF46689">
    <property type="entry name" value="Homeodomain-like"/>
    <property type="match status" value="1"/>
</dbReference>
<dbReference type="GO" id="GO:0000976">
    <property type="term" value="F:transcription cis-regulatory region binding"/>
    <property type="evidence" value="ECO:0007669"/>
    <property type="project" value="TreeGrafter"/>
</dbReference>
<dbReference type="InterPro" id="IPR032687">
    <property type="entry name" value="AraC-type_N"/>
</dbReference>
<evidence type="ECO:0000259" key="4">
    <source>
        <dbReference type="PROSITE" id="PS01124"/>
    </source>
</evidence>
<organism evidence="5 6">
    <name type="scientific">Pseudomonas putida</name>
    <name type="common">Arthrobacter siderocapsulatus</name>
    <dbReference type="NCBI Taxonomy" id="303"/>
    <lineage>
        <taxon>Bacteria</taxon>
        <taxon>Pseudomonadati</taxon>
        <taxon>Pseudomonadota</taxon>
        <taxon>Gammaproteobacteria</taxon>
        <taxon>Pseudomonadales</taxon>
        <taxon>Pseudomonadaceae</taxon>
        <taxon>Pseudomonas</taxon>
    </lineage>
</organism>
<dbReference type="InterPro" id="IPR009057">
    <property type="entry name" value="Homeodomain-like_sf"/>
</dbReference>
<dbReference type="InterPro" id="IPR020449">
    <property type="entry name" value="Tscrpt_reg_AraC-type_HTH"/>
</dbReference>
<proteinExistence type="predicted"/>
<dbReference type="Pfam" id="PF12833">
    <property type="entry name" value="HTH_18"/>
    <property type="match status" value="1"/>
</dbReference>
<dbReference type="AlphaFoldDB" id="A0A8I1JKY8"/>
<dbReference type="PANTHER" id="PTHR47894:SF1">
    <property type="entry name" value="HTH-TYPE TRANSCRIPTIONAL REGULATOR VQSM"/>
    <property type="match status" value="1"/>
</dbReference>
<keyword evidence="2" id="KW-0238">DNA-binding</keyword>
<name>A0A8I1JKY8_PSEPU</name>
<dbReference type="EMBL" id="JAEHTE010000005">
    <property type="protein sequence ID" value="MBI6883885.1"/>
    <property type="molecule type" value="Genomic_DNA"/>
</dbReference>
<dbReference type="Proteomes" id="UP000637061">
    <property type="component" value="Unassembled WGS sequence"/>
</dbReference>
<dbReference type="PANTHER" id="PTHR47894">
    <property type="entry name" value="HTH-TYPE TRANSCRIPTIONAL REGULATOR GADX"/>
    <property type="match status" value="1"/>
</dbReference>
<dbReference type="Gene3D" id="1.10.10.60">
    <property type="entry name" value="Homeodomain-like"/>
    <property type="match status" value="1"/>
</dbReference>
<keyword evidence="3" id="KW-0804">Transcription</keyword>
<accession>A0A8I1JKY8</accession>
<dbReference type="GO" id="GO:0005829">
    <property type="term" value="C:cytosol"/>
    <property type="evidence" value="ECO:0007669"/>
    <property type="project" value="TreeGrafter"/>
</dbReference>
<dbReference type="SMART" id="SM00342">
    <property type="entry name" value="HTH_ARAC"/>
    <property type="match status" value="1"/>
</dbReference>
<sequence>MSQPLYRRVVPETYVQLLYEYLEALGHEPESVLGQPWPTSAQEGVGGVDVECWDRLLVTAAQALDDPLLGLHVGQTISARHIGVLGSVLLACGNFGTAMQRLERYIRLVYDVIPMTRRDGDGWFELVWDVSQYQPGPLVNETGMVAIVQFCRALVRGTANPLRIDFNHPSPLDTSPYEAFFGCPVRFGQTEAVLRFSAQLLELPFKSPDPALVSLLEQHADRLLAQLPRQDGFVEQLRKTITHALREGEPSIERISPQLGTSSRTLQRRLQEAGTSFRYELNLVRHELALSYLRDPRLQIVDIAMLLGYSEHSAFTRAFKEWSGRSPHEARQLNSESYWAGSPWN</sequence>
<dbReference type="PROSITE" id="PS01124">
    <property type="entry name" value="HTH_ARAC_FAMILY_2"/>
    <property type="match status" value="1"/>
</dbReference>
<dbReference type="GO" id="GO:0003700">
    <property type="term" value="F:DNA-binding transcription factor activity"/>
    <property type="evidence" value="ECO:0007669"/>
    <property type="project" value="InterPro"/>
</dbReference>